<sequence length="787" mass="85018">MRSMMAAGLGAMLLLLLGTDASSWTTDIKASIKQCQDDGARIKVAARHRGGMDQLSVQCKGRAAAHAALKRKITIDAAQANVTASVAADPSAWTSKKSTDNVVGSIAIVGPDDTRPSFSLGQDLVMLKHLDKLTITNVHLDELSSNTINFSSLTTLVCINATVARFILPVPNQLHTISLYNNSLPSFPVQLLHLREATLIELRGNAFANPVALTPKQLKQLQKLAKRQVLRLDHRPPGTTTSPSCTCPASTTPTMPIADSALCVCLRSSSTSVPSPTNLPMTTAASVPTTPSTFDVQTPSSPINLAPSPSSSKDSTVLIVSIAAGVLAVILLVMVFVYRRHRRNRRCYLPQGLGQPLATHGSHPPSSSGGRSSMDVTETRRRTSLAHTTTTGAFRIPPDEFEYPPRRLAGSRHYWTSTLLDHKVAMRCSHDIHEADQLQGFVDALKFVAQLHHPSLVAFQGVYFHPTDGEFCAVVEYMDKGGLGNVLLSPRVVLDMAQKRLLAKQVVHAVAYVVDTCDCPANPSCCTNLVVQTKSFLVNAALECKLNIFQLALSACRAPPSNAVGAHLLKWLAPECITETVECLPLQDRETIHVYGLGLVLGEIFTRRLCFAALVHAKGHVGGDLYLRLHSTNLSETDPFLHAFDWRAAAADMDATTLALIRSACARNPAARPSLNAIFTHFSNLDYLTAVQASSAFQTSNGLTQEELEEINDEVEVEVVDSDADFRSFHAGSSVTRDRLVQSFRASMIITSPTAANVMMASFHCGTTAPTARPLPPPPRSIHEADF</sequence>
<evidence type="ECO:0000313" key="6">
    <source>
        <dbReference type="EMBL" id="VFT85002.1"/>
    </source>
</evidence>
<keyword evidence="2" id="KW-0472">Membrane</keyword>
<feature type="compositionally biased region" description="Low complexity" evidence="1">
    <location>
        <begin position="282"/>
        <end position="293"/>
    </location>
</feature>
<reference evidence="5" key="2">
    <citation type="submission" date="2019-06" db="EMBL/GenBank/DDBJ databases">
        <title>Genomics analysis of Aphanomyces spp. identifies a new class of oomycete effector associated with host adaptation.</title>
        <authorList>
            <person name="Gaulin E."/>
        </authorList>
    </citation>
    <scope>NUCLEOTIDE SEQUENCE</scope>
    <source>
        <strain evidence="5">CBS 578.67</strain>
    </source>
</reference>
<dbReference type="PANTHER" id="PTHR44329:SF214">
    <property type="entry name" value="PROTEIN KINASE DOMAIN-CONTAINING PROTEIN"/>
    <property type="match status" value="1"/>
</dbReference>
<dbReference type="EMBL" id="VJMH01005091">
    <property type="protein sequence ID" value="KAF0701411.1"/>
    <property type="molecule type" value="Genomic_DNA"/>
</dbReference>
<dbReference type="Gene3D" id="3.30.200.20">
    <property type="entry name" value="Phosphorylase Kinase, domain 1"/>
    <property type="match status" value="1"/>
</dbReference>
<dbReference type="SUPFAM" id="SSF52058">
    <property type="entry name" value="L domain-like"/>
    <property type="match status" value="1"/>
</dbReference>
<feature type="domain" description="Protein kinase" evidence="4">
    <location>
        <begin position="383"/>
        <end position="688"/>
    </location>
</feature>
<protein>
    <submittedName>
        <fullName evidence="6">Aste57867_8113 protein</fullName>
    </submittedName>
</protein>
<feature type="chain" id="PRO_5033436919" evidence="3">
    <location>
        <begin position="22"/>
        <end position="787"/>
    </location>
</feature>
<dbReference type="Pfam" id="PF07714">
    <property type="entry name" value="PK_Tyr_Ser-Thr"/>
    <property type="match status" value="1"/>
</dbReference>
<dbReference type="Gene3D" id="3.80.10.10">
    <property type="entry name" value="Ribonuclease Inhibitor"/>
    <property type="match status" value="1"/>
</dbReference>
<dbReference type="OrthoDB" id="75036at2759"/>
<dbReference type="GO" id="GO:0005524">
    <property type="term" value="F:ATP binding"/>
    <property type="evidence" value="ECO:0007669"/>
    <property type="project" value="InterPro"/>
</dbReference>
<evidence type="ECO:0000256" key="2">
    <source>
        <dbReference type="SAM" id="Phobius"/>
    </source>
</evidence>
<keyword evidence="7" id="KW-1185">Reference proteome</keyword>
<evidence type="ECO:0000256" key="1">
    <source>
        <dbReference type="SAM" id="MobiDB-lite"/>
    </source>
</evidence>
<keyword evidence="2" id="KW-1133">Transmembrane helix</keyword>
<feature type="region of interest" description="Disordered" evidence="1">
    <location>
        <begin position="351"/>
        <end position="384"/>
    </location>
</feature>
<dbReference type="GO" id="GO:0004674">
    <property type="term" value="F:protein serine/threonine kinase activity"/>
    <property type="evidence" value="ECO:0007669"/>
    <property type="project" value="TreeGrafter"/>
</dbReference>
<dbReference type="EMBL" id="CAADRA010005112">
    <property type="protein sequence ID" value="VFT85002.1"/>
    <property type="molecule type" value="Genomic_DNA"/>
</dbReference>
<dbReference type="InterPro" id="IPR000719">
    <property type="entry name" value="Prot_kinase_dom"/>
</dbReference>
<keyword evidence="3" id="KW-0732">Signal</keyword>
<evidence type="ECO:0000313" key="7">
    <source>
        <dbReference type="Proteomes" id="UP000332933"/>
    </source>
</evidence>
<proteinExistence type="predicted"/>
<dbReference type="SMART" id="SM00220">
    <property type="entry name" value="S_TKc"/>
    <property type="match status" value="1"/>
</dbReference>
<dbReference type="AlphaFoldDB" id="A0A485KJD5"/>
<feature type="signal peptide" evidence="3">
    <location>
        <begin position="1"/>
        <end position="21"/>
    </location>
</feature>
<gene>
    <name evidence="6" type="primary">Aste57867_8113</name>
    <name evidence="5" type="ORF">As57867_008083</name>
    <name evidence="6" type="ORF">ASTE57867_8113</name>
</gene>
<name>A0A485KJD5_9STRA</name>
<dbReference type="SUPFAM" id="SSF56112">
    <property type="entry name" value="Protein kinase-like (PK-like)"/>
    <property type="match status" value="1"/>
</dbReference>
<organism evidence="6 7">
    <name type="scientific">Aphanomyces stellatus</name>
    <dbReference type="NCBI Taxonomy" id="120398"/>
    <lineage>
        <taxon>Eukaryota</taxon>
        <taxon>Sar</taxon>
        <taxon>Stramenopiles</taxon>
        <taxon>Oomycota</taxon>
        <taxon>Saprolegniomycetes</taxon>
        <taxon>Saprolegniales</taxon>
        <taxon>Verrucalvaceae</taxon>
        <taxon>Aphanomyces</taxon>
    </lineage>
</organism>
<dbReference type="InterPro" id="IPR051681">
    <property type="entry name" value="Ser/Thr_Kinases-Pseudokinases"/>
</dbReference>
<feature type="transmembrane region" description="Helical" evidence="2">
    <location>
        <begin position="317"/>
        <end position="338"/>
    </location>
</feature>
<evidence type="ECO:0000256" key="3">
    <source>
        <dbReference type="SAM" id="SignalP"/>
    </source>
</evidence>
<feature type="region of interest" description="Disordered" evidence="1">
    <location>
        <begin position="275"/>
        <end position="312"/>
    </location>
</feature>
<evidence type="ECO:0000313" key="5">
    <source>
        <dbReference type="EMBL" id="KAF0701411.1"/>
    </source>
</evidence>
<feature type="compositionally biased region" description="Low complexity" evidence="1">
    <location>
        <begin position="360"/>
        <end position="373"/>
    </location>
</feature>
<keyword evidence="2" id="KW-0812">Transmembrane</keyword>
<accession>A0A485KJD5</accession>
<evidence type="ECO:0000259" key="4">
    <source>
        <dbReference type="PROSITE" id="PS50011"/>
    </source>
</evidence>
<dbReference type="Proteomes" id="UP000332933">
    <property type="component" value="Unassembled WGS sequence"/>
</dbReference>
<feature type="compositionally biased region" description="Polar residues" evidence="1">
    <location>
        <begin position="294"/>
        <end position="312"/>
    </location>
</feature>
<dbReference type="PANTHER" id="PTHR44329">
    <property type="entry name" value="SERINE/THREONINE-PROTEIN KINASE TNNI3K-RELATED"/>
    <property type="match status" value="1"/>
</dbReference>
<dbReference type="InterPro" id="IPR011009">
    <property type="entry name" value="Kinase-like_dom_sf"/>
</dbReference>
<dbReference type="Gene3D" id="1.10.510.10">
    <property type="entry name" value="Transferase(Phosphotransferase) domain 1"/>
    <property type="match status" value="1"/>
</dbReference>
<dbReference type="InterPro" id="IPR001245">
    <property type="entry name" value="Ser-Thr/Tyr_kinase_cat_dom"/>
</dbReference>
<reference evidence="6 7" key="1">
    <citation type="submission" date="2019-03" db="EMBL/GenBank/DDBJ databases">
        <authorList>
            <person name="Gaulin E."/>
            <person name="Dumas B."/>
        </authorList>
    </citation>
    <scope>NUCLEOTIDE SEQUENCE [LARGE SCALE GENOMIC DNA]</scope>
    <source>
        <strain evidence="6">CBS 568.67</strain>
    </source>
</reference>
<dbReference type="InterPro" id="IPR032675">
    <property type="entry name" value="LRR_dom_sf"/>
</dbReference>
<dbReference type="PROSITE" id="PS50011">
    <property type="entry name" value="PROTEIN_KINASE_DOM"/>
    <property type="match status" value="1"/>
</dbReference>